<feature type="coiled-coil region" evidence="1">
    <location>
        <begin position="26"/>
        <end position="53"/>
    </location>
</feature>
<name>A0A0F9R0H3_9ZZZZ</name>
<evidence type="ECO:0000256" key="1">
    <source>
        <dbReference type="SAM" id="Coils"/>
    </source>
</evidence>
<dbReference type="EMBL" id="LAZR01001231">
    <property type="protein sequence ID" value="KKN48244.1"/>
    <property type="molecule type" value="Genomic_DNA"/>
</dbReference>
<gene>
    <name evidence="2" type="ORF">LCGC14_0655060</name>
</gene>
<sequence>MGILGDCKCMRQAPKQAIEWALDYHLGTLRRDYRDLQRLIVEARTEYKEITGKDPGEYRAEAKLQAMQKEIDSYLAVRKEIIELPRCDEPAFEVQG</sequence>
<organism evidence="2">
    <name type="scientific">marine sediment metagenome</name>
    <dbReference type="NCBI Taxonomy" id="412755"/>
    <lineage>
        <taxon>unclassified sequences</taxon>
        <taxon>metagenomes</taxon>
        <taxon>ecological metagenomes</taxon>
    </lineage>
</organism>
<proteinExistence type="predicted"/>
<reference evidence="2" key="1">
    <citation type="journal article" date="2015" name="Nature">
        <title>Complex archaea that bridge the gap between prokaryotes and eukaryotes.</title>
        <authorList>
            <person name="Spang A."/>
            <person name="Saw J.H."/>
            <person name="Jorgensen S.L."/>
            <person name="Zaremba-Niedzwiedzka K."/>
            <person name="Martijn J."/>
            <person name="Lind A.E."/>
            <person name="van Eijk R."/>
            <person name="Schleper C."/>
            <person name="Guy L."/>
            <person name="Ettema T.J."/>
        </authorList>
    </citation>
    <scope>NUCLEOTIDE SEQUENCE</scope>
</reference>
<accession>A0A0F9R0H3</accession>
<dbReference type="AlphaFoldDB" id="A0A0F9R0H3"/>
<evidence type="ECO:0000313" key="2">
    <source>
        <dbReference type="EMBL" id="KKN48244.1"/>
    </source>
</evidence>
<protein>
    <submittedName>
        <fullName evidence="2">Uncharacterized protein</fullName>
    </submittedName>
</protein>
<comment type="caution">
    <text evidence="2">The sequence shown here is derived from an EMBL/GenBank/DDBJ whole genome shotgun (WGS) entry which is preliminary data.</text>
</comment>
<keyword evidence="1" id="KW-0175">Coiled coil</keyword>